<proteinExistence type="predicted"/>
<dbReference type="AlphaFoldDB" id="A0A7E4UR77"/>
<evidence type="ECO:0000313" key="2">
    <source>
        <dbReference type="Proteomes" id="UP000492821"/>
    </source>
</evidence>
<feature type="compositionally biased region" description="Basic and acidic residues" evidence="1">
    <location>
        <begin position="74"/>
        <end position="89"/>
    </location>
</feature>
<keyword evidence="2" id="KW-1185">Reference proteome</keyword>
<reference evidence="3" key="2">
    <citation type="submission" date="2020-10" db="UniProtKB">
        <authorList>
            <consortium name="WormBaseParasite"/>
        </authorList>
    </citation>
    <scope>IDENTIFICATION</scope>
</reference>
<organism evidence="2 3">
    <name type="scientific">Panagrellus redivivus</name>
    <name type="common">Microworm</name>
    <dbReference type="NCBI Taxonomy" id="6233"/>
    <lineage>
        <taxon>Eukaryota</taxon>
        <taxon>Metazoa</taxon>
        <taxon>Ecdysozoa</taxon>
        <taxon>Nematoda</taxon>
        <taxon>Chromadorea</taxon>
        <taxon>Rhabditida</taxon>
        <taxon>Tylenchina</taxon>
        <taxon>Panagrolaimomorpha</taxon>
        <taxon>Panagrolaimoidea</taxon>
        <taxon>Panagrolaimidae</taxon>
        <taxon>Panagrellus</taxon>
    </lineage>
</organism>
<evidence type="ECO:0000313" key="3">
    <source>
        <dbReference type="WBParaSite" id="Pan_g11724.t1"/>
    </source>
</evidence>
<dbReference type="Proteomes" id="UP000492821">
    <property type="component" value="Unassembled WGS sequence"/>
</dbReference>
<protein>
    <submittedName>
        <fullName evidence="3">WH2 domain-containing protein</fullName>
    </submittedName>
</protein>
<feature type="compositionally biased region" description="Pro residues" evidence="1">
    <location>
        <begin position="108"/>
        <end position="130"/>
    </location>
</feature>
<reference evidence="2" key="1">
    <citation type="journal article" date="2013" name="Genetics">
        <title>The draft genome and transcriptome of Panagrellus redivivus are shaped by the harsh demands of a free-living lifestyle.</title>
        <authorList>
            <person name="Srinivasan J."/>
            <person name="Dillman A.R."/>
            <person name="Macchietto M.G."/>
            <person name="Heikkinen L."/>
            <person name="Lakso M."/>
            <person name="Fracchia K.M."/>
            <person name="Antoshechkin I."/>
            <person name="Mortazavi A."/>
            <person name="Wong G."/>
            <person name="Sternberg P.W."/>
        </authorList>
    </citation>
    <scope>NUCLEOTIDE SEQUENCE [LARGE SCALE GENOMIC DNA]</scope>
    <source>
        <strain evidence="2">MT8872</strain>
    </source>
</reference>
<evidence type="ECO:0000256" key="1">
    <source>
        <dbReference type="SAM" id="MobiDB-lite"/>
    </source>
</evidence>
<dbReference type="WBParaSite" id="Pan_g11724.t1">
    <property type="protein sequence ID" value="Pan_g11724.t1"/>
    <property type="gene ID" value="Pan_g11724"/>
</dbReference>
<name>A0A7E4UR77_PANRE</name>
<sequence length="240" mass="26042">MGVSGKYTKVSPVPPYAPLDQPKPTNDENVPLQIPASVPKKAESVNTPVPEPKKKRASPVPTAIIKGGVTKKKASPEKKRTSPPLEKRLPSKKSTKSPPVIDILDDTPPGPTRFPVKPYSPPSSNSPPLVPYEVSSDEDDLEVVQKRLSSMKLSSTSTPKAMPKNTSTIAGFTKVLSKKPSHPVIDLTDDTPTTSTRQIRMPRPKILIVPDNDGIEILSEKIVSRKPEIEVVNDSAKRGR</sequence>
<feature type="region of interest" description="Disordered" evidence="1">
    <location>
        <begin position="1"/>
        <end position="139"/>
    </location>
</feature>
<accession>A0A7E4UR77</accession>